<evidence type="ECO:0000256" key="17">
    <source>
        <dbReference type="ARBA" id="ARBA00022842"/>
    </source>
</evidence>
<dbReference type="FunFam" id="2.40.340.10:FF:000004">
    <property type="entry name" value="Molybdopterin molybdenumtransferase"/>
    <property type="match status" value="1"/>
</dbReference>
<evidence type="ECO:0000256" key="3">
    <source>
        <dbReference type="ARBA" id="ARBA00005046"/>
    </source>
</evidence>
<evidence type="ECO:0000256" key="8">
    <source>
        <dbReference type="ARBA" id="ARBA00012509"/>
    </source>
</evidence>
<dbReference type="InterPro" id="IPR005111">
    <property type="entry name" value="MoeA_C_domain_IV"/>
</dbReference>
<keyword evidence="12" id="KW-0500">Molybdenum</keyword>
<dbReference type="InterPro" id="IPR036688">
    <property type="entry name" value="MoeA_C_domain_IV_sf"/>
</dbReference>
<evidence type="ECO:0000256" key="9">
    <source>
        <dbReference type="ARBA" id="ARBA00013269"/>
    </source>
</evidence>
<dbReference type="SUPFAM" id="SSF53137">
    <property type="entry name" value="Translational machinery components"/>
    <property type="match status" value="1"/>
</dbReference>
<dbReference type="SMART" id="SM01194">
    <property type="entry name" value="eRF1_1"/>
    <property type="match status" value="1"/>
</dbReference>
<comment type="similarity">
    <text evidence="5">In the N-terminal section; belongs to the MoaB/Mog family.</text>
</comment>
<dbReference type="InterPro" id="IPR005141">
    <property type="entry name" value="eRF1_2"/>
</dbReference>
<keyword evidence="16" id="KW-0067">ATP-binding</keyword>
<evidence type="ECO:0000256" key="4">
    <source>
        <dbReference type="ARBA" id="ARBA00005326"/>
    </source>
</evidence>
<dbReference type="Pfam" id="PF00994">
    <property type="entry name" value="MoCF_biosynth"/>
    <property type="match status" value="2"/>
</dbReference>
<dbReference type="PANTHER" id="PTHR10113">
    <property type="entry name" value="PEPTIDE CHAIN RELEASE FACTOR SUBUNIT 1"/>
    <property type="match status" value="1"/>
</dbReference>
<dbReference type="CDD" id="cd00886">
    <property type="entry name" value="MogA_MoaB"/>
    <property type="match status" value="1"/>
</dbReference>
<dbReference type="Gene3D" id="2.170.190.11">
    <property type="entry name" value="Molybdopterin biosynthesis moea protein, domain 3"/>
    <property type="match status" value="1"/>
</dbReference>
<dbReference type="FunFam" id="2.170.190.11:FF:000001">
    <property type="entry name" value="Molybdopterin molybdenumtransferase"/>
    <property type="match status" value="1"/>
</dbReference>
<evidence type="ECO:0000256" key="10">
    <source>
        <dbReference type="ARBA" id="ARBA00013382"/>
    </source>
</evidence>
<dbReference type="Pfam" id="PF03454">
    <property type="entry name" value="MoeA_C"/>
    <property type="match status" value="1"/>
</dbReference>
<dbReference type="InterPro" id="IPR008284">
    <property type="entry name" value="MoCF_biosynth_CS"/>
</dbReference>
<dbReference type="InterPro" id="IPR005140">
    <property type="entry name" value="eRF1_Pelota-like_N"/>
</dbReference>
<name>A0AAV2YJF0_9STRA</name>
<feature type="region of interest" description="Disordered" evidence="21">
    <location>
        <begin position="434"/>
        <end position="460"/>
    </location>
</feature>
<dbReference type="AlphaFoldDB" id="A0AAV2YJF0"/>
<evidence type="ECO:0000256" key="18">
    <source>
        <dbReference type="ARBA" id="ARBA00022917"/>
    </source>
</evidence>
<dbReference type="InterPro" id="IPR024049">
    <property type="entry name" value="eRF1_1_sf"/>
</dbReference>
<evidence type="ECO:0000256" key="5">
    <source>
        <dbReference type="ARBA" id="ARBA00007589"/>
    </source>
</evidence>
<comment type="caution">
    <text evidence="24">The sequence shown here is derived from an EMBL/GenBank/DDBJ whole genome shotgun (WGS) entry which is preliminary data.</text>
</comment>
<evidence type="ECO:0000259" key="22">
    <source>
        <dbReference type="SMART" id="SM00852"/>
    </source>
</evidence>
<evidence type="ECO:0000256" key="7">
    <source>
        <dbReference type="ARBA" id="ARBA00011520"/>
    </source>
</evidence>
<dbReference type="Pfam" id="PF03463">
    <property type="entry name" value="eRF1_1"/>
    <property type="match status" value="1"/>
</dbReference>
<comment type="subunit">
    <text evidence="7">Heterodimer of two subunits, one of which binds GTP.</text>
</comment>
<dbReference type="CDD" id="cd00887">
    <property type="entry name" value="MoeA"/>
    <property type="match status" value="1"/>
</dbReference>
<dbReference type="Pfam" id="PF03464">
    <property type="entry name" value="eRF1_2"/>
    <property type="match status" value="1"/>
</dbReference>
<dbReference type="NCBIfam" id="TIGR03676">
    <property type="entry name" value="aRF1_eRF1"/>
    <property type="match status" value="1"/>
</dbReference>
<dbReference type="FunFam" id="3.30.1330.30:FF:000006">
    <property type="entry name" value="Peptide chain release factor subunit 1"/>
    <property type="match status" value="1"/>
</dbReference>
<keyword evidence="17" id="KW-0460">Magnesium</keyword>
<protein>
    <recommendedName>
        <fullName evidence="10">Eukaryotic peptide chain release factor subunit 1</fullName>
        <ecNumber evidence="9">2.10.1.1</ecNumber>
        <ecNumber evidence="8">2.7.7.75</ecNumber>
    </recommendedName>
</protein>
<dbReference type="InterPro" id="IPR036135">
    <property type="entry name" value="MoeA_linker/N_sf"/>
</dbReference>
<dbReference type="GO" id="GO:0003747">
    <property type="term" value="F:translation release factor activity"/>
    <property type="evidence" value="ECO:0007669"/>
    <property type="project" value="InterPro"/>
</dbReference>
<dbReference type="GO" id="GO:0061599">
    <property type="term" value="F:molybdopterin molybdotransferase activity"/>
    <property type="evidence" value="ECO:0007669"/>
    <property type="project" value="UniProtKB-EC"/>
</dbReference>
<dbReference type="PROSITE" id="PS01079">
    <property type="entry name" value="MOCF_BIOSYNTHESIS_2"/>
    <property type="match status" value="1"/>
</dbReference>
<dbReference type="SUPFAM" id="SSF63882">
    <property type="entry name" value="MoeA N-terminal region -like"/>
    <property type="match status" value="1"/>
</dbReference>
<dbReference type="InterPro" id="IPR029064">
    <property type="entry name" value="Ribosomal_eL30-like_sf"/>
</dbReference>
<evidence type="ECO:0000256" key="20">
    <source>
        <dbReference type="ARBA" id="ARBA00023268"/>
    </source>
</evidence>
<dbReference type="EC" id="2.10.1.1" evidence="9"/>
<dbReference type="Gene3D" id="3.30.420.60">
    <property type="entry name" value="eRF1 domain 2"/>
    <property type="match status" value="1"/>
</dbReference>
<dbReference type="EMBL" id="DAKRPA010000379">
    <property type="protein sequence ID" value="DAZ92819.1"/>
    <property type="molecule type" value="Genomic_DNA"/>
</dbReference>
<gene>
    <name evidence="24" type="ORF">N0F65_012980</name>
</gene>
<dbReference type="FunFam" id="3.40.980.10:FF:000002">
    <property type="entry name" value="Molybdopterin molybdenumtransferase"/>
    <property type="match status" value="1"/>
</dbReference>
<dbReference type="InterPro" id="IPR004403">
    <property type="entry name" value="Peptide_chain-rel_eRF1/aRF1"/>
</dbReference>
<evidence type="ECO:0000256" key="21">
    <source>
        <dbReference type="SAM" id="MobiDB-lite"/>
    </source>
</evidence>
<accession>A0AAV2YJF0</accession>
<dbReference type="InterPro" id="IPR038987">
    <property type="entry name" value="MoeA-like"/>
</dbReference>
<dbReference type="SMART" id="SM00852">
    <property type="entry name" value="MoCF_biosynth"/>
    <property type="match status" value="2"/>
</dbReference>
<dbReference type="Gene3D" id="3.40.980.10">
    <property type="entry name" value="MoaB/Mog-like domain"/>
    <property type="match status" value="2"/>
</dbReference>
<dbReference type="SUPFAM" id="SSF63867">
    <property type="entry name" value="MoeA C-terminal domain-like"/>
    <property type="match status" value="1"/>
</dbReference>
<organism evidence="24 25">
    <name type="scientific">Lagenidium giganteum</name>
    <dbReference type="NCBI Taxonomy" id="4803"/>
    <lineage>
        <taxon>Eukaryota</taxon>
        <taxon>Sar</taxon>
        <taxon>Stramenopiles</taxon>
        <taxon>Oomycota</taxon>
        <taxon>Peronosporomycetes</taxon>
        <taxon>Pythiales</taxon>
        <taxon>Pythiaceae</taxon>
    </lineage>
</organism>
<evidence type="ECO:0000256" key="19">
    <source>
        <dbReference type="ARBA" id="ARBA00023150"/>
    </source>
</evidence>
<dbReference type="FunFam" id="3.40.980.10:FF:000001">
    <property type="entry name" value="Molybdopterin molybdenumtransferase"/>
    <property type="match status" value="1"/>
</dbReference>
<dbReference type="Proteomes" id="UP001146120">
    <property type="component" value="Unassembled WGS sequence"/>
</dbReference>
<comment type="similarity">
    <text evidence="4">Belongs to the eukaryotic release factor 1 family.</text>
</comment>
<dbReference type="FunFam" id="3.30.960.10:FF:000001">
    <property type="entry name" value="Eukaryotic peptide chain release factor subunit 1"/>
    <property type="match status" value="1"/>
</dbReference>
<evidence type="ECO:0000256" key="14">
    <source>
        <dbReference type="ARBA" id="ARBA00022723"/>
    </source>
</evidence>
<dbReference type="GO" id="GO:0005737">
    <property type="term" value="C:cytoplasm"/>
    <property type="evidence" value="ECO:0007669"/>
    <property type="project" value="UniProtKB-SubCell"/>
</dbReference>
<keyword evidence="25" id="KW-1185">Reference proteome</keyword>
<dbReference type="EC" id="2.7.7.75" evidence="8"/>
<dbReference type="SUPFAM" id="SSF53218">
    <property type="entry name" value="Molybdenum cofactor biosynthesis proteins"/>
    <property type="match status" value="2"/>
</dbReference>
<evidence type="ECO:0000256" key="12">
    <source>
        <dbReference type="ARBA" id="ARBA00022505"/>
    </source>
</evidence>
<dbReference type="InterPro" id="IPR042226">
    <property type="entry name" value="eFR1_2_sf"/>
</dbReference>
<evidence type="ECO:0000256" key="2">
    <source>
        <dbReference type="ARBA" id="ARBA00004496"/>
    </source>
</evidence>
<evidence type="ECO:0000256" key="6">
    <source>
        <dbReference type="ARBA" id="ARBA00008339"/>
    </source>
</evidence>
<evidence type="ECO:0000256" key="11">
    <source>
        <dbReference type="ARBA" id="ARBA00022490"/>
    </source>
</evidence>
<dbReference type="Gene3D" id="3.30.1330.30">
    <property type="match status" value="1"/>
</dbReference>
<feature type="domain" description="MoaB/Mog" evidence="22">
    <location>
        <begin position="468"/>
        <end position="615"/>
    </location>
</feature>
<keyword evidence="15" id="KW-0547">Nucleotide-binding</keyword>
<evidence type="ECO:0000313" key="24">
    <source>
        <dbReference type="EMBL" id="DAZ92819.1"/>
    </source>
</evidence>
<dbReference type="Gene3D" id="3.30.960.10">
    <property type="entry name" value="eRF1 domain 1"/>
    <property type="match status" value="1"/>
</dbReference>
<dbReference type="InterPro" id="IPR005110">
    <property type="entry name" value="MoeA_linker/N"/>
</dbReference>
<evidence type="ECO:0000256" key="15">
    <source>
        <dbReference type="ARBA" id="ARBA00022741"/>
    </source>
</evidence>
<dbReference type="InterPro" id="IPR001453">
    <property type="entry name" value="MoaB/Mog_dom"/>
</dbReference>
<dbReference type="Gene3D" id="2.40.340.10">
    <property type="entry name" value="MoeA, C-terminal, domain IV"/>
    <property type="match status" value="1"/>
</dbReference>
<reference evidence="24" key="2">
    <citation type="journal article" date="2023" name="Microbiol Resour">
        <title>Decontamination and Annotation of the Draft Genome Sequence of the Oomycete Lagenidium giganteum ARSEF 373.</title>
        <authorList>
            <person name="Morgan W.R."/>
            <person name="Tartar A."/>
        </authorList>
    </citation>
    <scope>NUCLEOTIDE SEQUENCE</scope>
    <source>
        <strain evidence="24">ARSEF 373</strain>
    </source>
</reference>
<dbReference type="NCBIfam" id="NF045515">
    <property type="entry name" value="Glp_gephyrin"/>
    <property type="match status" value="1"/>
</dbReference>
<keyword evidence="11" id="KW-0963">Cytoplasm</keyword>
<keyword evidence="20" id="KW-0511">Multifunctional enzyme</keyword>
<dbReference type="SUPFAM" id="SSF55481">
    <property type="entry name" value="N-terminal domain of eukaryotic peptide chain release factor subunit 1, ERF1"/>
    <property type="match status" value="1"/>
</dbReference>
<dbReference type="InterPro" id="IPR005142">
    <property type="entry name" value="eRF1_3"/>
</dbReference>
<feature type="domain" description="MoaB/Mog" evidence="22">
    <location>
        <begin position="195"/>
        <end position="336"/>
    </location>
</feature>
<dbReference type="Pfam" id="PF03465">
    <property type="entry name" value="eRF1_3"/>
    <property type="match status" value="1"/>
</dbReference>
<keyword evidence="14" id="KW-0479">Metal-binding</keyword>
<dbReference type="SUPFAM" id="SSF55315">
    <property type="entry name" value="L30e-like"/>
    <property type="match status" value="1"/>
</dbReference>
<sequence length="1063" mass="115028">MGAGVSSTRRESTYGMTSMEKATEIVLQEAQPLAVADVPAHAALGLVLAAPVKSQDPLPPFRASIMDGYAVVASDGTGQFSVVERIAAGSVPTQSVTAGHVAYITTGSPVPEGADAVVKIEDTEGVFDAEDSKKETAVKILKAVTAGTNVRAIGSDIGAGEVLIDASEEVTAAEIGLLATSGIERVKAHRKPVVGVLSTGSELVDAFQPAAPGKIRDSNRPMLLALLSSEHVETLDLGICRDSQGALEDTVRNALERCDVLITSGGVSMGDHDFIKPLLERIGNVHFGRLFMKPGKPTTFATVDVGGVKKLVFALPGNPVSTFATFHLVAMPAIKRLRGLPVDKCRHTVVHAFLTHPVRLDPERPEFHRATIAWDSKQLKFLATSTGRQISSRLLSCRNANALLYLPTGTEIREGDGVKTFVLHSSFLNAAHGSPSVSAPLAAPPQSASMTEAKGHSQPSNLKSFRAGILTISDRVSAGQSQDLSGPAMRRVLEELEKVNMHVAAEAVVPDNIEDIQRVVKQWADDDIVDLVLTSGGTGFTPRDVTPEAVKAILDKEIPGFVIAMLENSLKITNKAMLARPVAGIRHRTLIVTLPGKPKAVVENFSAIADVLPHALHLTQHTQAAAMADQSGVDDQVELFKVKKLIKSLQAARGNGTSMISLIIPPKDQISRVSKMLADEMGTASNIKSRVNRLSVLGAITSAQQRLKLYNKCPPNGLIIYCGTIITDEGKEKRVNIDFEPFKPINTSLYMCDNKFHTEALGELLQDNDRFGFIVMDGNGALYGTVAGNTREILHRFSVDLPKKHGRGGQSALRFARLRMEKRHNYVRKVAETATQMFIASDRPSISGLVLAGSADFKNELNGSELFDKRLADIVVKVVDVSYGGENGFNQAIELAAETLANVKFVQEKKLICKYMEEIAQDTGKYCFGVSDTMKALELGAVETLILWEDLPHHRVTLRNETTGAEVHKILSPAEETVASNFVDSDTGAKLETMDRTPLVEWFANHYKDFGTSLEFVTAKSQEGSQFCKGFGGIGGILRWKLDFMEMDYEFDDDDDFDDELFM</sequence>
<evidence type="ECO:0000256" key="1">
    <source>
        <dbReference type="ARBA" id="ARBA00001946"/>
    </source>
</evidence>
<comment type="subcellular location">
    <subcellularLocation>
        <location evidence="2">Cytoplasm</location>
    </subcellularLocation>
</comment>
<dbReference type="InterPro" id="IPR036425">
    <property type="entry name" value="MoaB/Mog-like_dom_sf"/>
</dbReference>
<evidence type="ECO:0000256" key="16">
    <source>
        <dbReference type="ARBA" id="ARBA00022840"/>
    </source>
</evidence>
<evidence type="ECO:0000313" key="25">
    <source>
        <dbReference type="Proteomes" id="UP001146120"/>
    </source>
</evidence>
<keyword evidence="13" id="KW-0808">Transferase</keyword>
<dbReference type="FunFam" id="3.30.420.60:FF:000001">
    <property type="entry name" value="Eukaryotic peptide chain release factor subunit 1"/>
    <property type="match status" value="1"/>
</dbReference>
<feature type="domain" description="eRF1/Pelota-like N-terminal" evidence="23">
    <location>
        <begin position="630"/>
        <end position="766"/>
    </location>
</feature>
<feature type="compositionally biased region" description="Low complexity" evidence="21">
    <location>
        <begin position="434"/>
        <end position="449"/>
    </location>
</feature>
<dbReference type="Gene3D" id="3.90.105.10">
    <property type="entry name" value="Molybdopterin biosynthesis moea protein, domain 2"/>
    <property type="match status" value="1"/>
</dbReference>
<keyword evidence="18" id="KW-0648">Protein biosynthesis</keyword>
<evidence type="ECO:0000256" key="13">
    <source>
        <dbReference type="ARBA" id="ARBA00022679"/>
    </source>
</evidence>
<dbReference type="GO" id="GO:0005524">
    <property type="term" value="F:ATP binding"/>
    <property type="evidence" value="ECO:0007669"/>
    <property type="project" value="UniProtKB-KW"/>
</dbReference>
<dbReference type="GO" id="GO:0061598">
    <property type="term" value="F:molybdopterin adenylyltransferase activity"/>
    <property type="evidence" value="ECO:0007669"/>
    <property type="project" value="UniProtKB-EC"/>
</dbReference>
<comment type="pathway">
    <text evidence="3">Cofactor biosynthesis; molybdopterin biosynthesis.</text>
</comment>
<proteinExistence type="inferred from homology"/>
<comment type="similarity">
    <text evidence="6">In the C-terminal section; belongs to the MoeA family.</text>
</comment>
<keyword evidence="19" id="KW-0501">Molybdenum cofactor biosynthesis</keyword>
<comment type="cofactor">
    <cofactor evidence="1">
        <name>Mg(2+)</name>
        <dbReference type="ChEBI" id="CHEBI:18420"/>
    </cofactor>
</comment>
<dbReference type="Pfam" id="PF03453">
    <property type="entry name" value="MoeA_N"/>
    <property type="match status" value="1"/>
</dbReference>
<dbReference type="GO" id="GO:0046872">
    <property type="term" value="F:metal ion binding"/>
    <property type="evidence" value="ECO:0007669"/>
    <property type="project" value="UniProtKB-KW"/>
</dbReference>
<evidence type="ECO:0000259" key="23">
    <source>
        <dbReference type="SMART" id="SM01194"/>
    </source>
</evidence>
<dbReference type="NCBIfam" id="TIGR00177">
    <property type="entry name" value="molyb_syn"/>
    <property type="match status" value="2"/>
</dbReference>
<reference evidence="24" key="1">
    <citation type="submission" date="2022-11" db="EMBL/GenBank/DDBJ databases">
        <authorList>
            <person name="Morgan W.R."/>
            <person name="Tartar A."/>
        </authorList>
    </citation>
    <scope>NUCLEOTIDE SEQUENCE</scope>
    <source>
        <strain evidence="24">ARSEF 373</strain>
    </source>
</reference>
<dbReference type="GO" id="GO:0006777">
    <property type="term" value="P:Mo-molybdopterin cofactor biosynthetic process"/>
    <property type="evidence" value="ECO:0007669"/>
    <property type="project" value="UniProtKB-KW"/>
</dbReference>